<comment type="catalytic activity">
    <reaction evidence="1">
        <text>2-phosphoglycolate + H2O = glycolate + phosphate</text>
        <dbReference type="Rhea" id="RHEA:14369"/>
        <dbReference type="ChEBI" id="CHEBI:15377"/>
        <dbReference type="ChEBI" id="CHEBI:29805"/>
        <dbReference type="ChEBI" id="CHEBI:43474"/>
        <dbReference type="ChEBI" id="CHEBI:58033"/>
        <dbReference type="EC" id="3.1.3.18"/>
    </reaction>
</comment>
<gene>
    <name evidence="5" type="ORF">SAMN05660337_1302</name>
</gene>
<evidence type="ECO:0000256" key="4">
    <source>
        <dbReference type="ARBA" id="ARBA00013078"/>
    </source>
</evidence>
<dbReference type="EMBL" id="FNGA01000002">
    <property type="protein sequence ID" value="SDK80777.1"/>
    <property type="molecule type" value="Genomic_DNA"/>
</dbReference>
<dbReference type="STRING" id="246191.SAMN05660337_1302"/>
<dbReference type="SFLD" id="SFLDS00003">
    <property type="entry name" value="Haloacid_Dehalogenase"/>
    <property type="match status" value="1"/>
</dbReference>
<dbReference type="Pfam" id="PF00702">
    <property type="entry name" value="Hydrolase"/>
    <property type="match status" value="1"/>
</dbReference>
<dbReference type="EC" id="3.1.3.18" evidence="4"/>
<dbReference type="PANTHER" id="PTHR43434">
    <property type="entry name" value="PHOSPHOGLYCOLATE PHOSPHATASE"/>
    <property type="match status" value="1"/>
</dbReference>
<dbReference type="PANTHER" id="PTHR43434:SF1">
    <property type="entry name" value="PHOSPHOGLYCOLATE PHOSPHATASE"/>
    <property type="match status" value="1"/>
</dbReference>
<dbReference type="PRINTS" id="PR00413">
    <property type="entry name" value="HADHALOGNASE"/>
</dbReference>
<organism evidence="5 6">
    <name type="scientific">Maridesulfovibrio ferrireducens</name>
    <dbReference type="NCBI Taxonomy" id="246191"/>
    <lineage>
        <taxon>Bacteria</taxon>
        <taxon>Pseudomonadati</taxon>
        <taxon>Thermodesulfobacteriota</taxon>
        <taxon>Desulfovibrionia</taxon>
        <taxon>Desulfovibrionales</taxon>
        <taxon>Desulfovibrionaceae</taxon>
        <taxon>Maridesulfovibrio</taxon>
    </lineage>
</organism>
<dbReference type="GO" id="GO:0008967">
    <property type="term" value="F:phosphoglycolate phosphatase activity"/>
    <property type="evidence" value="ECO:0007669"/>
    <property type="project" value="UniProtKB-EC"/>
</dbReference>
<dbReference type="InterPro" id="IPR023214">
    <property type="entry name" value="HAD_sf"/>
</dbReference>
<evidence type="ECO:0000256" key="1">
    <source>
        <dbReference type="ARBA" id="ARBA00000830"/>
    </source>
</evidence>
<dbReference type="GO" id="GO:0006281">
    <property type="term" value="P:DNA repair"/>
    <property type="evidence" value="ECO:0007669"/>
    <property type="project" value="TreeGrafter"/>
</dbReference>
<dbReference type="Gene3D" id="3.40.50.1000">
    <property type="entry name" value="HAD superfamily/HAD-like"/>
    <property type="match status" value="1"/>
</dbReference>
<dbReference type="SUPFAM" id="SSF56784">
    <property type="entry name" value="HAD-like"/>
    <property type="match status" value="1"/>
</dbReference>
<protein>
    <recommendedName>
        <fullName evidence="4">phosphoglycolate phosphatase</fullName>
        <ecNumber evidence="4">3.1.3.18</ecNumber>
    </recommendedName>
</protein>
<dbReference type="InterPro" id="IPR023198">
    <property type="entry name" value="PGP-like_dom2"/>
</dbReference>
<name>A0A1G9EX59_9BACT</name>
<dbReference type="NCBIfam" id="TIGR01509">
    <property type="entry name" value="HAD-SF-IA-v3"/>
    <property type="match status" value="1"/>
</dbReference>
<sequence length="224" mass="24015">MVGPMNYSHNFSAVIFDLDGTLLYSLNEIAAAGNGALARLGHSIHPVDAYCHFVGAGAKKLAWRILPEDKRTQENYDALVPVLLEEFERELNTIAYPYAGTLEVLDVLSSAGKKLAVLSNKPEEFTKVAVEKFLPGVDFFAVHGGRNDVPLKPAPDCALKIAESMGVAPERTVFVGDSDVDIKTAINAGMIPVGAAWGFRGSKELVEAGAKIVFDSPSDLAKLL</sequence>
<dbReference type="InterPro" id="IPR006439">
    <property type="entry name" value="HAD-SF_hydro_IA"/>
</dbReference>
<dbReference type="AlphaFoldDB" id="A0A1G9EX59"/>
<dbReference type="Gene3D" id="1.10.150.240">
    <property type="entry name" value="Putative phosphatase, domain 2"/>
    <property type="match status" value="1"/>
</dbReference>
<evidence type="ECO:0000256" key="3">
    <source>
        <dbReference type="ARBA" id="ARBA00006171"/>
    </source>
</evidence>
<dbReference type="InterPro" id="IPR050155">
    <property type="entry name" value="HAD-like_hydrolase_sf"/>
</dbReference>
<reference evidence="6" key="1">
    <citation type="submission" date="2016-10" db="EMBL/GenBank/DDBJ databases">
        <authorList>
            <person name="Varghese N."/>
            <person name="Submissions S."/>
        </authorList>
    </citation>
    <scope>NUCLEOTIDE SEQUENCE [LARGE SCALE GENOMIC DNA]</scope>
    <source>
        <strain evidence="6">DSM 16995</strain>
    </source>
</reference>
<evidence type="ECO:0000313" key="6">
    <source>
        <dbReference type="Proteomes" id="UP000199053"/>
    </source>
</evidence>
<comment type="similarity">
    <text evidence="3">Belongs to the HAD-like hydrolase superfamily. CbbY/CbbZ/Gph/YieH family.</text>
</comment>
<dbReference type="Proteomes" id="UP000199053">
    <property type="component" value="Unassembled WGS sequence"/>
</dbReference>
<evidence type="ECO:0000256" key="2">
    <source>
        <dbReference type="ARBA" id="ARBA00004818"/>
    </source>
</evidence>
<dbReference type="NCBIfam" id="TIGR01549">
    <property type="entry name" value="HAD-SF-IA-v1"/>
    <property type="match status" value="1"/>
</dbReference>
<evidence type="ECO:0000313" key="5">
    <source>
        <dbReference type="EMBL" id="SDK80777.1"/>
    </source>
</evidence>
<dbReference type="InterPro" id="IPR036412">
    <property type="entry name" value="HAD-like_sf"/>
</dbReference>
<comment type="pathway">
    <text evidence="2">Organic acid metabolism; glycolate biosynthesis; glycolate from 2-phosphoglycolate: step 1/1.</text>
</comment>
<accession>A0A1G9EX59</accession>
<dbReference type="GO" id="GO:0005829">
    <property type="term" value="C:cytosol"/>
    <property type="evidence" value="ECO:0007669"/>
    <property type="project" value="TreeGrafter"/>
</dbReference>
<proteinExistence type="inferred from homology"/>
<keyword evidence="6" id="KW-1185">Reference proteome</keyword>
<dbReference type="SFLD" id="SFLDG01129">
    <property type="entry name" value="C1.5:_HAD__Beta-PGM__Phosphata"/>
    <property type="match status" value="1"/>
</dbReference>